<accession>A0A7W6J962</accession>
<evidence type="ECO:0000256" key="3">
    <source>
        <dbReference type="ARBA" id="ARBA00022553"/>
    </source>
</evidence>
<dbReference type="Proteomes" id="UP000528286">
    <property type="component" value="Unassembled WGS sequence"/>
</dbReference>
<dbReference type="AlphaFoldDB" id="A0A7W6J962"/>
<name>A0A7W6J962_9HYPH</name>
<reference evidence="9 10" key="1">
    <citation type="submission" date="2020-08" db="EMBL/GenBank/DDBJ databases">
        <title>Genomic Encyclopedia of Type Strains, Phase IV (KMG-IV): sequencing the most valuable type-strain genomes for metagenomic binning, comparative biology and taxonomic classification.</title>
        <authorList>
            <person name="Goeker M."/>
        </authorList>
    </citation>
    <scope>NUCLEOTIDE SEQUENCE [LARGE SCALE GENOMIC DNA]</scope>
    <source>
        <strain evidence="9 10">DSM 29853</strain>
    </source>
</reference>
<dbReference type="GO" id="GO:0005524">
    <property type="term" value="F:ATP binding"/>
    <property type="evidence" value="ECO:0007669"/>
    <property type="project" value="UniProtKB-KW"/>
</dbReference>
<keyword evidence="6 9" id="KW-0418">Kinase</keyword>
<keyword evidence="5" id="KW-0547">Nucleotide-binding</keyword>
<dbReference type="InterPro" id="IPR011102">
    <property type="entry name" value="Sig_transdc_His_kinase_HWE"/>
</dbReference>
<dbReference type="Pfam" id="PF07536">
    <property type="entry name" value="HWE_HK"/>
    <property type="match status" value="1"/>
</dbReference>
<dbReference type="PANTHER" id="PTHR41523">
    <property type="entry name" value="TWO-COMPONENT SYSTEM SENSOR PROTEIN"/>
    <property type="match status" value="1"/>
</dbReference>
<keyword evidence="4" id="KW-0808">Transferase</keyword>
<evidence type="ECO:0000256" key="1">
    <source>
        <dbReference type="ARBA" id="ARBA00000085"/>
    </source>
</evidence>
<evidence type="ECO:0000313" key="9">
    <source>
        <dbReference type="EMBL" id="MBB4066183.1"/>
    </source>
</evidence>
<evidence type="ECO:0000259" key="8">
    <source>
        <dbReference type="SMART" id="SM00911"/>
    </source>
</evidence>
<dbReference type="EC" id="2.7.13.3" evidence="2"/>
<evidence type="ECO:0000256" key="2">
    <source>
        <dbReference type="ARBA" id="ARBA00012438"/>
    </source>
</evidence>
<evidence type="ECO:0000256" key="6">
    <source>
        <dbReference type="ARBA" id="ARBA00022777"/>
    </source>
</evidence>
<evidence type="ECO:0000256" key="5">
    <source>
        <dbReference type="ARBA" id="ARBA00022741"/>
    </source>
</evidence>
<proteinExistence type="predicted"/>
<evidence type="ECO:0000256" key="4">
    <source>
        <dbReference type="ARBA" id="ARBA00022679"/>
    </source>
</evidence>
<dbReference type="GO" id="GO:0004673">
    <property type="term" value="F:protein histidine kinase activity"/>
    <property type="evidence" value="ECO:0007669"/>
    <property type="project" value="UniProtKB-EC"/>
</dbReference>
<sequence length="333" mass="37620">MTRALWLQPAPGGTGRNSLLALALSGSASCILMQDEAWNYLLVANLPECWQRDQTEDGVRTDDSLFGAEIAEKLADLKRNLEASGVERSLEVEVDEQVFRFTLTRIADGEGGLFYQTRIEDITDARNSEQMLHSLQREGSHRSKNMLAVIQSIASQTARHSASLQEFLKKFRDRLHCLSQSQDLITGSRWRGAHFFDLVYQQTKHLSPENRRLLEIEGDNVFLTPNASMHLGLAMHELMVNAANHGTVFESRDAPISVTCTRIHESDGEAIRFEWREPFEAEWKRLTTSGYQKHFGSTVLEHVVPASVGGDADYRLTDTEITYILTFPLEQHS</sequence>
<protein>
    <recommendedName>
        <fullName evidence="2">histidine kinase</fullName>
        <ecNumber evidence="2">2.7.13.3</ecNumber>
    </recommendedName>
</protein>
<dbReference type="RefSeq" id="WP_183367473.1">
    <property type="nucleotide sequence ID" value="NZ_JACIEZ010000008.1"/>
</dbReference>
<dbReference type="PROSITE" id="PS51257">
    <property type="entry name" value="PROKAR_LIPOPROTEIN"/>
    <property type="match status" value="1"/>
</dbReference>
<keyword evidence="10" id="KW-1185">Reference proteome</keyword>
<feature type="domain" description="Signal transduction histidine kinase HWE region" evidence="8">
    <location>
        <begin position="138"/>
        <end position="220"/>
    </location>
</feature>
<gene>
    <name evidence="9" type="ORF">GGR23_003398</name>
</gene>
<keyword evidence="3" id="KW-0597">Phosphoprotein</keyword>
<dbReference type="EMBL" id="JACIEZ010000008">
    <property type="protein sequence ID" value="MBB4066183.1"/>
    <property type="molecule type" value="Genomic_DNA"/>
</dbReference>
<evidence type="ECO:0000313" key="10">
    <source>
        <dbReference type="Proteomes" id="UP000528286"/>
    </source>
</evidence>
<comment type="caution">
    <text evidence="9">The sequence shown here is derived from an EMBL/GenBank/DDBJ whole genome shotgun (WGS) entry which is preliminary data.</text>
</comment>
<evidence type="ECO:0000256" key="7">
    <source>
        <dbReference type="ARBA" id="ARBA00022840"/>
    </source>
</evidence>
<organism evidence="9 10">
    <name type="scientific">Gellertiella hungarica</name>
    <dbReference type="NCBI Taxonomy" id="1572859"/>
    <lineage>
        <taxon>Bacteria</taxon>
        <taxon>Pseudomonadati</taxon>
        <taxon>Pseudomonadota</taxon>
        <taxon>Alphaproteobacteria</taxon>
        <taxon>Hyphomicrobiales</taxon>
        <taxon>Rhizobiaceae</taxon>
        <taxon>Gellertiella</taxon>
    </lineage>
</organism>
<comment type="catalytic activity">
    <reaction evidence="1">
        <text>ATP + protein L-histidine = ADP + protein N-phospho-L-histidine.</text>
        <dbReference type="EC" id="2.7.13.3"/>
    </reaction>
</comment>
<keyword evidence="7" id="KW-0067">ATP-binding</keyword>
<dbReference type="SMART" id="SM00911">
    <property type="entry name" value="HWE_HK"/>
    <property type="match status" value="1"/>
</dbReference>
<dbReference type="PANTHER" id="PTHR41523:SF7">
    <property type="entry name" value="HISTIDINE KINASE"/>
    <property type="match status" value="1"/>
</dbReference>